<accession>A0ABS5SIV4</accession>
<dbReference type="EMBL" id="JAHCVK010000008">
    <property type="protein sequence ID" value="MBT0654192.1"/>
    <property type="molecule type" value="Genomic_DNA"/>
</dbReference>
<evidence type="ECO:0000313" key="1">
    <source>
        <dbReference type="EMBL" id="MBT0654192.1"/>
    </source>
</evidence>
<comment type="caution">
    <text evidence="1">The sequence shown here is derived from an EMBL/GenBank/DDBJ whole genome shotgun (WGS) entry which is preliminary data.</text>
</comment>
<evidence type="ECO:0000313" key="2">
    <source>
        <dbReference type="Proteomes" id="UP000756860"/>
    </source>
</evidence>
<dbReference type="Proteomes" id="UP000756860">
    <property type="component" value="Unassembled WGS sequence"/>
</dbReference>
<gene>
    <name evidence="1" type="ORF">KI810_14100</name>
</gene>
<name>A0ABS5SIV4_9BACT</name>
<protein>
    <recommendedName>
        <fullName evidence="3">DUF1330 domain-containing protein</fullName>
    </recommendedName>
</protein>
<reference evidence="1 2" key="1">
    <citation type="submission" date="2021-05" db="EMBL/GenBank/DDBJ databases">
        <title>The draft genome of Geobacter luticola JCM 17780.</title>
        <authorList>
            <person name="Xu Z."/>
            <person name="Masuda Y."/>
            <person name="Itoh H."/>
            <person name="Senoo K."/>
        </authorList>
    </citation>
    <scope>NUCLEOTIDE SEQUENCE [LARGE SCALE GENOMIC DNA]</scope>
    <source>
        <strain evidence="1 2">JCM 17780</strain>
    </source>
</reference>
<evidence type="ECO:0008006" key="3">
    <source>
        <dbReference type="Google" id="ProtNLM"/>
    </source>
</evidence>
<sequence>MHLVQILLPLYDNSGMPFSRNEYTRVRDVLAEKFGGITTYVRSPAEGIWKETPTMTVRDDIVIYEVMTEVLDRDWWRDYRKKLAGRFRQDMLIVRVSEVEIL</sequence>
<keyword evidence="2" id="KW-1185">Reference proteome</keyword>
<proteinExistence type="predicted"/>
<dbReference type="RefSeq" id="WP_214176200.1">
    <property type="nucleotide sequence ID" value="NZ_JAHCVK010000008.1"/>
</dbReference>
<organism evidence="1 2">
    <name type="scientific">Geomobilimonas luticola</name>
    <dbReference type="NCBI Taxonomy" id="1114878"/>
    <lineage>
        <taxon>Bacteria</taxon>
        <taxon>Pseudomonadati</taxon>
        <taxon>Thermodesulfobacteriota</taxon>
        <taxon>Desulfuromonadia</taxon>
        <taxon>Geobacterales</taxon>
        <taxon>Geobacteraceae</taxon>
        <taxon>Geomobilimonas</taxon>
    </lineage>
</organism>